<dbReference type="PROSITE" id="PS00107">
    <property type="entry name" value="PROTEIN_KINASE_ATP"/>
    <property type="match status" value="1"/>
</dbReference>
<keyword evidence="13" id="KW-0829">Tyrosine-protein kinase</keyword>
<feature type="region of interest" description="Disordered" evidence="19">
    <location>
        <begin position="354"/>
        <end position="397"/>
    </location>
</feature>
<dbReference type="GO" id="GO:0030036">
    <property type="term" value="P:actin cytoskeleton organization"/>
    <property type="evidence" value="ECO:0007669"/>
    <property type="project" value="TreeGrafter"/>
</dbReference>
<feature type="compositionally biased region" description="Basic and acidic residues" evidence="19">
    <location>
        <begin position="634"/>
        <end position="644"/>
    </location>
</feature>
<evidence type="ECO:0000259" key="20">
    <source>
        <dbReference type="PROSITE" id="PS50011"/>
    </source>
</evidence>
<evidence type="ECO:0000313" key="21">
    <source>
        <dbReference type="EMBL" id="CAB3266903.1"/>
    </source>
</evidence>
<keyword evidence="11 18" id="KW-0067">ATP-binding</keyword>
<dbReference type="GO" id="GO:0004712">
    <property type="term" value="F:protein serine/threonine/tyrosine kinase activity"/>
    <property type="evidence" value="ECO:0007669"/>
    <property type="project" value="UniProtKB-EC"/>
</dbReference>
<feature type="compositionally biased region" description="Basic and acidic residues" evidence="19">
    <location>
        <begin position="752"/>
        <end position="766"/>
    </location>
</feature>
<dbReference type="EC" id="2.7.12.1" evidence="4"/>
<dbReference type="PROSITE" id="PS50011">
    <property type="entry name" value="PROTEIN_KINASE_DOM"/>
    <property type="match status" value="1"/>
</dbReference>
<protein>
    <recommendedName>
        <fullName evidence="4">dual-specificity kinase</fullName>
        <ecNumber evidence="4">2.7.12.1</ecNumber>
    </recommendedName>
</protein>
<evidence type="ECO:0000256" key="19">
    <source>
        <dbReference type="SAM" id="MobiDB-lite"/>
    </source>
</evidence>
<dbReference type="PANTHER" id="PTHR46485:SF5">
    <property type="entry name" value="CENTER DIVIDER, ISOFORM A"/>
    <property type="match status" value="1"/>
</dbReference>
<feature type="compositionally biased region" description="Basic and acidic residues" evidence="19">
    <location>
        <begin position="778"/>
        <end position="803"/>
    </location>
</feature>
<dbReference type="GO" id="GO:0004674">
    <property type="term" value="F:protein serine/threonine kinase activity"/>
    <property type="evidence" value="ECO:0007669"/>
    <property type="project" value="UniProtKB-KW"/>
</dbReference>
<keyword evidence="14" id="KW-0464">Manganese</keyword>
<dbReference type="GO" id="GO:0005524">
    <property type="term" value="F:ATP binding"/>
    <property type="evidence" value="ECO:0007669"/>
    <property type="project" value="UniProtKB-UniRule"/>
</dbReference>
<dbReference type="InterPro" id="IPR001245">
    <property type="entry name" value="Ser-Thr/Tyr_kinase_cat_dom"/>
</dbReference>
<dbReference type="FunFam" id="3.30.200.20:FF:000134">
    <property type="entry name" value="Dual specificity testis-specific protein kinase 2"/>
    <property type="match status" value="1"/>
</dbReference>
<gene>
    <name evidence="21" type="primary">Tesk2</name>
</gene>
<name>A0A6F9DV61_9ASCI</name>
<dbReference type="Gene3D" id="3.30.200.20">
    <property type="entry name" value="Phosphorylase Kinase, domain 1"/>
    <property type="match status" value="1"/>
</dbReference>
<evidence type="ECO:0000256" key="16">
    <source>
        <dbReference type="ARBA" id="ARBA00049308"/>
    </source>
</evidence>
<feature type="compositionally biased region" description="Polar residues" evidence="19">
    <location>
        <begin position="497"/>
        <end position="518"/>
    </location>
</feature>
<dbReference type="GO" id="GO:0004713">
    <property type="term" value="F:protein tyrosine kinase activity"/>
    <property type="evidence" value="ECO:0007669"/>
    <property type="project" value="UniProtKB-KW"/>
</dbReference>
<feature type="region of interest" description="Disordered" evidence="19">
    <location>
        <begin position="466"/>
        <end position="543"/>
    </location>
</feature>
<evidence type="ECO:0000256" key="11">
    <source>
        <dbReference type="ARBA" id="ARBA00022840"/>
    </source>
</evidence>
<feature type="compositionally biased region" description="Low complexity" evidence="19">
    <location>
        <begin position="527"/>
        <end position="536"/>
    </location>
</feature>
<comment type="cofactor">
    <cofactor evidence="2">
        <name>Mg(2+)</name>
        <dbReference type="ChEBI" id="CHEBI:18420"/>
    </cofactor>
</comment>
<comment type="catalytic activity">
    <reaction evidence="16">
        <text>L-threonyl-[protein] + ATP = O-phospho-L-threonyl-[protein] + ADP + H(+)</text>
        <dbReference type="Rhea" id="RHEA:46608"/>
        <dbReference type="Rhea" id="RHEA-COMP:11060"/>
        <dbReference type="Rhea" id="RHEA-COMP:11605"/>
        <dbReference type="ChEBI" id="CHEBI:15378"/>
        <dbReference type="ChEBI" id="CHEBI:30013"/>
        <dbReference type="ChEBI" id="CHEBI:30616"/>
        <dbReference type="ChEBI" id="CHEBI:61977"/>
        <dbReference type="ChEBI" id="CHEBI:456216"/>
        <dbReference type="EC" id="2.7.12.1"/>
    </reaction>
</comment>
<feature type="compositionally biased region" description="Polar residues" evidence="19">
    <location>
        <begin position="13"/>
        <end position="42"/>
    </location>
</feature>
<dbReference type="PROSITE" id="PS00109">
    <property type="entry name" value="PROTEIN_KINASE_TYR"/>
    <property type="match status" value="1"/>
</dbReference>
<dbReference type="PANTHER" id="PTHR46485">
    <property type="entry name" value="LIM DOMAIN KINASE 1"/>
    <property type="match status" value="1"/>
</dbReference>
<evidence type="ECO:0000256" key="7">
    <source>
        <dbReference type="ARBA" id="ARBA00022679"/>
    </source>
</evidence>
<accession>A0A6F9DV61</accession>
<evidence type="ECO:0000256" key="14">
    <source>
        <dbReference type="ARBA" id="ARBA00023211"/>
    </source>
</evidence>
<comment type="catalytic activity">
    <reaction evidence="15">
        <text>L-seryl-[protein] + ATP = O-phospho-L-seryl-[protein] + ADP + H(+)</text>
        <dbReference type="Rhea" id="RHEA:17989"/>
        <dbReference type="Rhea" id="RHEA-COMP:9863"/>
        <dbReference type="Rhea" id="RHEA-COMP:11604"/>
        <dbReference type="ChEBI" id="CHEBI:15378"/>
        <dbReference type="ChEBI" id="CHEBI:29999"/>
        <dbReference type="ChEBI" id="CHEBI:30616"/>
        <dbReference type="ChEBI" id="CHEBI:83421"/>
        <dbReference type="ChEBI" id="CHEBI:456216"/>
        <dbReference type="EC" id="2.7.12.1"/>
    </reaction>
</comment>
<feature type="compositionally biased region" description="Polar residues" evidence="19">
    <location>
        <begin position="365"/>
        <end position="375"/>
    </location>
</feature>
<evidence type="ECO:0000256" key="18">
    <source>
        <dbReference type="PROSITE-ProRule" id="PRU10141"/>
    </source>
</evidence>
<feature type="compositionally biased region" description="Low complexity" evidence="19">
    <location>
        <begin position="354"/>
        <end position="364"/>
    </location>
</feature>
<evidence type="ECO:0000256" key="4">
    <source>
        <dbReference type="ARBA" id="ARBA00013203"/>
    </source>
</evidence>
<feature type="domain" description="Protein kinase" evidence="20">
    <location>
        <begin position="69"/>
        <end position="334"/>
    </location>
</feature>
<keyword evidence="10 21" id="KW-0418">Kinase</keyword>
<keyword evidence="5" id="KW-0723">Serine/threonine-protein kinase</keyword>
<dbReference type="InterPro" id="IPR000719">
    <property type="entry name" value="Prot_kinase_dom"/>
</dbReference>
<evidence type="ECO:0000256" key="17">
    <source>
        <dbReference type="ARBA" id="ARBA00051680"/>
    </source>
</evidence>
<evidence type="ECO:0000256" key="2">
    <source>
        <dbReference type="ARBA" id="ARBA00001946"/>
    </source>
</evidence>
<evidence type="ECO:0000256" key="15">
    <source>
        <dbReference type="ARBA" id="ARBA00049003"/>
    </source>
</evidence>
<evidence type="ECO:0000256" key="5">
    <source>
        <dbReference type="ARBA" id="ARBA00022527"/>
    </source>
</evidence>
<dbReference type="InterPro" id="IPR011009">
    <property type="entry name" value="Kinase-like_dom_sf"/>
</dbReference>
<evidence type="ECO:0000256" key="9">
    <source>
        <dbReference type="ARBA" id="ARBA00022741"/>
    </source>
</evidence>
<dbReference type="GO" id="GO:0005737">
    <property type="term" value="C:cytoplasm"/>
    <property type="evidence" value="ECO:0007669"/>
    <property type="project" value="TreeGrafter"/>
</dbReference>
<evidence type="ECO:0000256" key="6">
    <source>
        <dbReference type="ARBA" id="ARBA00022553"/>
    </source>
</evidence>
<proteinExistence type="evidence at transcript level"/>
<dbReference type="EMBL" id="LR791041">
    <property type="protein sequence ID" value="CAB3266903.1"/>
    <property type="molecule type" value="mRNA"/>
</dbReference>
<evidence type="ECO:0000256" key="3">
    <source>
        <dbReference type="ARBA" id="ARBA00005843"/>
    </source>
</evidence>
<feature type="region of interest" description="Disordered" evidence="19">
    <location>
        <begin position="626"/>
        <end position="646"/>
    </location>
</feature>
<feature type="region of interest" description="Disordered" evidence="19">
    <location>
        <begin position="752"/>
        <end position="813"/>
    </location>
</feature>
<keyword evidence="9 18" id="KW-0547">Nucleotide-binding</keyword>
<keyword evidence="7" id="KW-0808">Transferase</keyword>
<comment type="similarity">
    <text evidence="3">Belongs to the protein kinase superfamily. TKL Ser/Thr protein kinase family.</text>
</comment>
<dbReference type="AlphaFoldDB" id="A0A6F9DV61"/>
<dbReference type="FunFam" id="1.10.510.10:FF:000202">
    <property type="entry name" value="Dual specificity testis-specific protein kinase 2"/>
    <property type="match status" value="1"/>
</dbReference>
<feature type="region of interest" description="Disordered" evidence="19">
    <location>
        <begin position="12"/>
        <end position="47"/>
    </location>
</feature>
<dbReference type="GO" id="GO:0046872">
    <property type="term" value="F:metal ion binding"/>
    <property type="evidence" value="ECO:0007669"/>
    <property type="project" value="UniProtKB-KW"/>
</dbReference>
<comment type="catalytic activity">
    <reaction evidence="17">
        <text>L-tyrosyl-[protein] + ATP = O-phospho-L-tyrosyl-[protein] + ADP + H(+)</text>
        <dbReference type="Rhea" id="RHEA:10596"/>
        <dbReference type="Rhea" id="RHEA-COMP:10136"/>
        <dbReference type="Rhea" id="RHEA-COMP:20101"/>
        <dbReference type="ChEBI" id="CHEBI:15378"/>
        <dbReference type="ChEBI" id="CHEBI:30616"/>
        <dbReference type="ChEBI" id="CHEBI:46858"/>
        <dbReference type="ChEBI" id="CHEBI:61978"/>
        <dbReference type="ChEBI" id="CHEBI:456216"/>
        <dbReference type="EC" id="2.7.12.1"/>
    </reaction>
</comment>
<dbReference type="InterPro" id="IPR017441">
    <property type="entry name" value="Protein_kinase_ATP_BS"/>
</dbReference>
<keyword evidence="12" id="KW-0460">Magnesium</keyword>
<dbReference type="Gene3D" id="1.10.510.10">
    <property type="entry name" value="Transferase(Phosphotransferase) domain 1"/>
    <property type="match status" value="1"/>
</dbReference>
<evidence type="ECO:0000256" key="10">
    <source>
        <dbReference type="ARBA" id="ARBA00022777"/>
    </source>
</evidence>
<dbReference type="GO" id="GO:0005634">
    <property type="term" value="C:nucleus"/>
    <property type="evidence" value="ECO:0007669"/>
    <property type="project" value="TreeGrafter"/>
</dbReference>
<dbReference type="SUPFAM" id="SSF56112">
    <property type="entry name" value="Protein kinase-like (PK-like)"/>
    <property type="match status" value="1"/>
</dbReference>
<evidence type="ECO:0000256" key="1">
    <source>
        <dbReference type="ARBA" id="ARBA00001936"/>
    </source>
</evidence>
<keyword evidence="6" id="KW-0597">Phosphoprotein</keyword>
<comment type="cofactor">
    <cofactor evidence="1">
        <name>Mn(2+)</name>
        <dbReference type="ChEBI" id="CHEBI:29035"/>
    </cofactor>
</comment>
<evidence type="ECO:0000256" key="8">
    <source>
        <dbReference type="ARBA" id="ARBA00022723"/>
    </source>
</evidence>
<dbReference type="Pfam" id="PF07714">
    <property type="entry name" value="PK_Tyr_Ser-Thr"/>
    <property type="match status" value="1"/>
</dbReference>
<sequence>MLLDLKHMKGMTNAYQDNGQGSPPQVTMRSSLGSNSNKMQSASDRRRSLNVSHFNAVQAAVSQLARIDDFDLEELGYGFFSDVFKVTHKQTGKVMVLKRNKETNSKMNILREVQLMNRLSHPNILKFKGVCVHEGQLHGLTEFINGGDLEKLVTKKNIRLSWKQRIQIAHDISQGMKYLHAIGIFHRDLSAKNCLVSISTDNNGKKKYKAVVADLGLAEKIPTCTEDEKRFAMVGTPYIMAPEVIHGQPYNEKADIFSYGLILCQLMALVSCDPEELPRSYDFGLAIDTFQRLLTSNETTPPNELLQLAYDCCQLEPKARPTFSKIVACLEAILTALKKKKRASSFRVDDSARSRYSASTTRSSQPSANNGNSTVSPSKPPMSPRGRRPSSTSRLSRSFSDISRELLTHAANMACSANDDDESSFTNPFSTLEHLEGGNAKLTDEPSLALLEMTFDIATTDYRKTSWVEETDGPSSSSRGLKKRQPRPKSVFASFNEPMNNNPGVPSPPTTLNISSPAHSIRHRSSDSIMSSPRSHCSTPDGMHQSDEYRLALHRAMILSPRGNNLASWWCARKRAEGDSGTAKERQSLASVISVLSRNVAHVRRSISLPDVSRISTLFKTHEPGSLENSLTAADRKPRSRTGDEVFYGSSSQEFSLSGANSIKTEFNRPSPKLIVSDHDSCGSGSTGHHVTFAPQEEAKIFFPQEEETERLPIVQEGDSDLLDANAQSISSSSSGCSSSGLLVCSAEMSQLRRKDSNDRSRRHEPMVAPSVVNHSCLRRESSDRTHSSKSKNRDSGYEEDHHVHHPTSPVLESGNEHVVWSIQENEHPSSTAGDCCAEIPYSSCSGAVTDWNSNENHFHPSKHKLRSDAVL</sequence>
<keyword evidence="8" id="KW-0479">Metal-binding</keyword>
<dbReference type="InterPro" id="IPR050940">
    <property type="entry name" value="Actin_reg-Ser/Thr_kinase"/>
</dbReference>
<feature type="binding site" evidence="18">
    <location>
        <position position="98"/>
    </location>
    <ligand>
        <name>ATP</name>
        <dbReference type="ChEBI" id="CHEBI:30616"/>
    </ligand>
</feature>
<dbReference type="InterPro" id="IPR008266">
    <property type="entry name" value="Tyr_kinase_AS"/>
</dbReference>
<reference evidence="21" key="1">
    <citation type="submission" date="2020-04" db="EMBL/GenBank/DDBJ databases">
        <authorList>
            <person name="Neveu A P."/>
        </authorList>
    </citation>
    <scope>NUCLEOTIDE SEQUENCE</scope>
    <source>
        <tissue evidence="21">Whole embryo</tissue>
    </source>
</reference>
<evidence type="ECO:0000256" key="12">
    <source>
        <dbReference type="ARBA" id="ARBA00022842"/>
    </source>
</evidence>
<evidence type="ECO:0000256" key="13">
    <source>
        <dbReference type="ARBA" id="ARBA00023137"/>
    </source>
</evidence>
<organism evidence="21">
    <name type="scientific">Phallusia mammillata</name>
    <dbReference type="NCBI Taxonomy" id="59560"/>
    <lineage>
        <taxon>Eukaryota</taxon>
        <taxon>Metazoa</taxon>
        <taxon>Chordata</taxon>
        <taxon>Tunicata</taxon>
        <taxon>Ascidiacea</taxon>
        <taxon>Phlebobranchia</taxon>
        <taxon>Ascidiidae</taxon>
        <taxon>Phallusia</taxon>
    </lineage>
</organism>